<dbReference type="PROSITE" id="PS50110">
    <property type="entry name" value="RESPONSE_REGULATORY"/>
    <property type="match status" value="1"/>
</dbReference>
<evidence type="ECO:0000259" key="4">
    <source>
        <dbReference type="PROSITE" id="PS50110"/>
    </source>
</evidence>
<organism evidence="6 7">
    <name type="scientific">Bowmanella denitrificans</name>
    <dbReference type="NCBI Taxonomy" id="366582"/>
    <lineage>
        <taxon>Bacteria</taxon>
        <taxon>Pseudomonadati</taxon>
        <taxon>Pseudomonadota</taxon>
        <taxon>Gammaproteobacteria</taxon>
        <taxon>Alteromonadales</taxon>
        <taxon>Alteromonadaceae</taxon>
        <taxon>Bowmanella</taxon>
    </lineage>
</organism>
<dbReference type="InterPro" id="IPR001867">
    <property type="entry name" value="OmpR/PhoB-type_DNA-bd"/>
</dbReference>
<dbReference type="CDD" id="cd00383">
    <property type="entry name" value="trans_reg_C"/>
    <property type="match status" value="1"/>
</dbReference>
<dbReference type="PANTHER" id="PTHR48111:SF38">
    <property type="entry name" value="TWO-COMPONENT RESPONSE REGULATOR"/>
    <property type="match status" value="1"/>
</dbReference>
<feature type="domain" description="OmpR/PhoB-type" evidence="5">
    <location>
        <begin position="126"/>
        <end position="224"/>
    </location>
</feature>
<evidence type="ECO:0000256" key="3">
    <source>
        <dbReference type="PROSITE-ProRule" id="PRU01091"/>
    </source>
</evidence>
<sequence length="226" mass="25797">MRILIVEDEQRVASFLLKGLQAEGYQCQWVSDGEQAIQPLTTQQIDLVILDRMLPQMDGLAVLREVRRISPNTAVLMLTALNDTEDKVMGLRMGADDYLGKPFDFDELLARIEALSRRGPMHQPATNQLTVGQLCLCSDSRRAFLSDQELELTQLEFDLLRLFMKSPGKVYSRERILNRVWSSTTDPLTNIVDVYIRRLRVKLEAQPCAPRIETVRGVGYRLSNPF</sequence>
<feature type="domain" description="Response regulatory" evidence="4">
    <location>
        <begin position="2"/>
        <end position="116"/>
    </location>
</feature>
<dbReference type="SUPFAM" id="SSF52172">
    <property type="entry name" value="CheY-like"/>
    <property type="match status" value="1"/>
</dbReference>
<evidence type="ECO:0000313" key="6">
    <source>
        <dbReference type="EMBL" id="GAA0339895.1"/>
    </source>
</evidence>
<protein>
    <submittedName>
        <fullName evidence="6">Response regulator transcription factor</fullName>
    </submittedName>
</protein>
<dbReference type="Pfam" id="PF00072">
    <property type="entry name" value="Response_reg"/>
    <property type="match status" value="1"/>
</dbReference>
<name>A0ABP3G9K0_9ALTE</name>
<dbReference type="EMBL" id="BAAAEI010000001">
    <property type="protein sequence ID" value="GAA0339895.1"/>
    <property type="molecule type" value="Genomic_DNA"/>
</dbReference>
<feature type="modified residue" description="4-aspartylphosphate" evidence="2">
    <location>
        <position position="51"/>
    </location>
</feature>
<dbReference type="Pfam" id="PF00486">
    <property type="entry name" value="Trans_reg_C"/>
    <property type="match status" value="1"/>
</dbReference>
<comment type="caution">
    <text evidence="6">The sequence shown here is derived from an EMBL/GenBank/DDBJ whole genome shotgun (WGS) entry which is preliminary data.</text>
</comment>
<evidence type="ECO:0000256" key="1">
    <source>
        <dbReference type="ARBA" id="ARBA00023125"/>
    </source>
</evidence>
<dbReference type="SMART" id="SM00448">
    <property type="entry name" value="REC"/>
    <property type="match status" value="1"/>
</dbReference>
<feature type="DNA-binding region" description="OmpR/PhoB-type" evidence="3">
    <location>
        <begin position="126"/>
        <end position="224"/>
    </location>
</feature>
<dbReference type="PROSITE" id="PS51755">
    <property type="entry name" value="OMPR_PHOB"/>
    <property type="match status" value="1"/>
</dbReference>
<evidence type="ECO:0000259" key="5">
    <source>
        <dbReference type="PROSITE" id="PS51755"/>
    </source>
</evidence>
<dbReference type="InterPro" id="IPR001789">
    <property type="entry name" value="Sig_transdc_resp-reg_receiver"/>
</dbReference>
<evidence type="ECO:0000256" key="2">
    <source>
        <dbReference type="PROSITE-ProRule" id="PRU00169"/>
    </source>
</evidence>
<dbReference type="Gene3D" id="3.40.50.2300">
    <property type="match status" value="1"/>
</dbReference>
<keyword evidence="2" id="KW-0597">Phosphoprotein</keyword>
<dbReference type="Proteomes" id="UP001501757">
    <property type="component" value="Unassembled WGS sequence"/>
</dbReference>
<dbReference type="SMART" id="SM00862">
    <property type="entry name" value="Trans_reg_C"/>
    <property type="match status" value="1"/>
</dbReference>
<dbReference type="RefSeq" id="WP_343840261.1">
    <property type="nucleotide sequence ID" value="NZ_BAAAEI010000001.1"/>
</dbReference>
<gene>
    <name evidence="6" type="ORF">GCM10009092_00480</name>
</gene>
<evidence type="ECO:0000313" key="7">
    <source>
        <dbReference type="Proteomes" id="UP001501757"/>
    </source>
</evidence>
<keyword evidence="7" id="KW-1185">Reference proteome</keyword>
<dbReference type="Gene3D" id="6.10.250.690">
    <property type="match status" value="1"/>
</dbReference>
<reference evidence="7" key="1">
    <citation type="journal article" date="2019" name="Int. J. Syst. Evol. Microbiol.">
        <title>The Global Catalogue of Microorganisms (GCM) 10K type strain sequencing project: providing services to taxonomists for standard genome sequencing and annotation.</title>
        <authorList>
            <consortium name="The Broad Institute Genomics Platform"/>
            <consortium name="The Broad Institute Genome Sequencing Center for Infectious Disease"/>
            <person name="Wu L."/>
            <person name="Ma J."/>
        </authorList>
    </citation>
    <scope>NUCLEOTIDE SEQUENCE [LARGE SCALE GENOMIC DNA]</scope>
    <source>
        <strain evidence="7">JCM 13378</strain>
    </source>
</reference>
<dbReference type="PANTHER" id="PTHR48111">
    <property type="entry name" value="REGULATOR OF RPOS"/>
    <property type="match status" value="1"/>
</dbReference>
<dbReference type="InterPro" id="IPR039420">
    <property type="entry name" value="WalR-like"/>
</dbReference>
<dbReference type="Gene3D" id="1.10.10.10">
    <property type="entry name" value="Winged helix-like DNA-binding domain superfamily/Winged helix DNA-binding domain"/>
    <property type="match status" value="1"/>
</dbReference>
<keyword evidence="1 3" id="KW-0238">DNA-binding</keyword>
<dbReference type="InterPro" id="IPR011006">
    <property type="entry name" value="CheY-like_superfamily"/>
</dbReference>
<accession>A0ABP3G9K0</accession>
<dbReference type="InterPro" id="IPR036388">
    <property type="entry name" value="WH-like_DNA-bd_sf"/>
</dbReference>
<proteinExistence type="predicted"/>